<dbReference type="SUPFAM" id="SSF46689">
    <property type="entry name" value="Homeodomain-like"/>
    <property type="match status" value="1"/>
</dbReference>
<dbReference type="InterPro" id="IPR001647">
    <property type="entry name" value="HTH_TetR"/>
</dbReference>
<dbReference type="RefSeq" id="WP_073112142.1">
    <property type="nucleotide sequence ID" value="NZ_FQZY01000055.1"/>
</dbReference>
<evidence type="ECO:0000256" key="1">
    <source>
        <dbReference type="ARBA" id="ARBA00023125"/>
    </source>
</evidence>
<dbReference type="PROSITE" id="PS50977">
    <property type="entry name" value="HTH_TETR_2"/>
    <property type="match status" value="1"/>
</dbReference>
<protein>
    <submittedName>
        <fullName evidence="4">Transcriptional regulator, TetR family</fullName>
    </submittedName>
</protein>
<dbReference type="Gene3D" id="1.10.357.10">
    <property type="entry name" value="Tetracycline Repressor, domain 2"/>
    <property type="match status" value="1"/>
</dbReference>
<name>A0A1M6T4V0_9FIRM</name>
<dbReference type="Proteomes" id="UP000184301">
    <property type="component" value="Unassembled WGS sequence"/>
</dbReference>
<keyword evidence="5" id="KW-1185">Reference proteome</keyword>
<dbReference type="InterPro" id="IPR009057">
    <property type="entry name" value="Homeodomain-like_sf"/>
</dbReference>
<sequence length="189" mass="21842">MDTKTDLRVIKTRRAIKSAFLQLIQKKSLDKITVTELAKAAEINKGTFYLHYSDVYALYYELLQEQVEKIAAHSTYYEQMLNNPEAFVRGFFIRTSDTLPDAGAVLFSPQNIRFCENVFSMIVDAIIENIFNAGIIERTELNIMKLQFLIDGMFLQFSRCAAKMDNEPVQIEEEMVQYLASQIRYSFSS</sequence>
<feature type="domain" description="HTH tetR-type" evidence="3">
    <location>
        <begin position="10"/>
        <end position="70"/>
    </location>
</feature>
<feature type="DNA-binding region" description="H-T-H motif" evidence="2">
    <location>
        <begin position="33"/>
        <end position="52"/>
    </location>
</feature>
<dbReference type="Pfam" id="PF00440">
    <property type="entry name" value="TetR_N"/>
    <property type="match status" value="1"/>
</dbReference>
<organism evidence="4 5">
    <name type="scientific">Hespellia stercorisuis DSM 15480</name>
    <dbReference type="NCBI Taxonomy" id="1121950"/>
    <lineage>
        <taxon>Bacteria</taxon>
        <taxon>Bacillati</taxon>
        <taxon>Bacillota</taxon>
        <taxon>Clostridia</taxon>
        <taxon>Lachnospirales</taxon>
        <taxon>Lachnospiraceae</taxon>
        <taxon>Hespellia</taxon>
    </lineage>
</organism>
<gene>
    <name evidence="4" type="ORF">SAMN02745243_03129</name>
</gene>
<dbReference type="PANTHER" id="PTHR43479">
    <property type="entry name" value="ACREF/ENVCD OPERON REPRESSOR-RELATED"/>
    <property type="match status" value="1"/>
</dbReference>
<dbReference type="OrthoDB" id="9810250at2"/>
<evidence type="ECO:0000313" key="4">
    <source>
        <dbReference type="EMBL" id="SHK52003.1"/>
    </source>
</evidence>
<dbReference type="PANTHER" id="PTHR43479:SF7">
    <property type="entry name" value="TETR-FAMILY TRANSCRIPTIONAL REGULATOR"/>
    <property type="match status" value="1"/>
</dbReference>
<dbReference type="InterPro" id="IPR050624">
    <property type="entry name" value="HTH-type_Tx_Regulator"/>
</dbReference>
<reference evidence="4 5" key="1">
    <citation type="submission" date="2016-11" db="EMBL/GenBank/DDBJ databases">
        <authorList>
            <person name="Jaros S."/>
            <person name="Januszkiewicz K."/>
            <person name="Wedrychowicz H."/>
        </authorList>
    </citation>
    <scope>NUCLEOTIDE SEQUENCE [LARGE SCALE GENOMIC DNA]</scope>
    <source>
        <strain evidence="4 5">DSM 15480</strain>
    </source>
</reference>
<evidence type="ECO:0000313" key="5">
    <source>
        <dbReference type="Proteomes" id="UP000184301"/>
    </source>
</evidence>
<accession>A0A1M6T4V0</accession>
<keyword evidence="1 2" id="KW-0238">DNA-binding</keyword>
<dbReference type="AlphaFoldDB" id="A0A1M6T4V0"/>
<dbReference type="GO" id="GO:0003677">
    <property type="term" value="F:DNA binding"/>
    <property type="evidence" value="ECO:0007669"/>
    <property type="project" value="UniProtKB-UniRule"/>
</dbReference>
<evidence type="ECO:0000256" key="2">
    <source>
        <dbReference type="PROSITE-ProRule" id="PRU00335"/>
    </source>
</evidence>
<dbReference type="STRING" id="1121950.SAMN02745243_03129"/>
<evidence type="ECO:0000259" key="3">
    <source>
        <dbReference type="PROSITE" id="PS50977"/>
    </source>
</evidence>
<dbReference type="EMBL" id="FQZY01000055">
    <property type="protein sequence ID" value="SHK52003.1"/>
    <property type="molecule type" value="Genomic_DNA"/>
</dbReference>
<proteinExistence type="predicted"/>